<dbReference type="EMBL" id="BQKI01000095">
    <property type="protein sequence ID" value="GJN37440.1"/>
    <property type="molecule type" value="Genomic_DNA"/>
</dbReference>
<dbReference type="Gene3D" id="3.40.50.1820">
    <property type="entry name" value="alpha/beta hydrolase"/>
    <property type="match status" value="1"/>
</dbReference>
<dbReference type="AlphaFoldDB" id="A0AAV5FSK3"/>
<feature type="domain" description="Alpha/beta hydrolase fold-3" evidence="1">
    <location>
        <begin position="93"/>
        <end position="154"/>
    </location>
</feature>
<protein>
    <recommendedName>
        <fullName evidence="1">Alpha/beta hydrolase fold-3 domain-containing protein</fullName>
    </recommendedName>
</protein>
<organism evidence="2 3">
    <name type="scientific">Eleusine coracana subsp. coracana</name>
    <dbReference type="NCBI Taxonomy" id="191504"/>
    <lineage>
        <taxon>Eukaryota</taxon>
        <taxon>Viridiplantae</taxon>
        <taxon>Streptophyta</taxon>
        <taxon>Embryophyta</taxon>
        <taxon>Tracheophyta</taxon>
        <taxon>Spermatophyta</taxon>
        <taxon>Magnoliopsida</taxon>
        <taxon>Liliopsida</taxon>
        <taxon>Poales</taxon>
        <taxon>Poaceae</taxon>
        <taxon>PACMAD clade</taxon>
        <taxon>Chloridoideae</taxon>
        <taxon>Cynodonteae</taxon>
        <taxon>Eleusininae</taxon>
        <taxon>Eleusine</taxon>
    </lineage>
</organism>
<dbReference type="SUPFAM" id="SSF53474">
    <property type="entry name" value="alpha/beta-Hydrolases"/>
    <property type="match status" value="1"/>
</dbReference>
<dbReference type="Proteomes" id="UP001054889">
    <property type="component" value="Unassembled WGS sequence"/>
</dbReference>
<keyword evidence="3" id="KW-1185">Reference proteome</keyword>
<dbReference type="Pfam" id="PF07859">
    <property type="entry name" value="Abhydrolase_3"/>
    <property type="match status" value="1"/>
</dbReference>
<dbReference type="InterPro" id="IPR013094">
    <property type="entry name" value="AB_hydrolase_3"/>
</dbReference>
<dbReference type="GO" id="GO:0016787">
    <property type="term" value="F:hydrolase activity"/>
    <property type="evidence" value="ECO:0007669"/>
    <property type="project" value="InterPro"/>
</dbReference>
<reference evidence="2" key="2">
    <citation type="submission" date="2021-12" db="EMBL/GenBank/DDBJ databases">
        <title>Resequencing data analysis of finger millet.</title>
        <authorList>
            <person name="Hatakeyama M."/>
            <person name="Aluri S."/>
            <person name="Balachadran M.T."/>
            <person name="Sivarajan S.R."/>
            <person name="Poveda L."/>
            <person name="Shimizu-Inatsugi R."/>
            <person name="Schlapbach R."/>
            <person name="Sreeman S.M."/>
            <person name="Shimizu K.K."/>
        </authorList>
    </citation>
    <scope>NUCLEOTIDE SEQUENCE</scope>
</reference>
<evidence type="ECO:0000313" key="3">
    <source>
        <dbReference type="Proteomes" id="UP001054889"/>
    </source>
</evidence>
<evidence type="ECO:0000313" key="2">
    <source>
        <dbReference type="EMBL" id="GJN37440.1"/>
    </source>
</evidence>
<gene>
    <name evidence="2" type="primary">gb26395</name>
    <name evidence="2" type="ORF">PR202_gb26395</name>
</gene>
<dbReference type="InterPro" id="IPR029058">
    <property type="entry name" value="AB_hydrolase_fold"/>
</dbReference>
<comment type="caution">
    <text evidence="2">The sequence shown here is derived from an EMBL/GenBank/DDBJ whole genome shotgun (WGS) entry which is preliminary data.</text>
</comment>
<accession>A0AAV5FSK3</accession>
<name>A0AAV5FSK3_ELECO</name>
<sequence>MSGDTAPSPSVVENFVGVVQLLCDYSVVRGDDESTLMPPGPFLRFAAELAAIVLSVQVHADFARTFVFGGSAGANLAYRVVVQASSWQIEQDPVHLPVEVSDQVWRLALPPVLVVAPELDVLRSHVLRYAARLKEMMVGKAVELVEFKGQRHGFSVRQCMGLRERGIDPDHEAVCSTPGKVNQ</sequence>
<evidence type="ECO:0000259" key="1">
    <source>
        <dbReference type="Pfam" id="PF07859"/>
    </source>
</evidence>
<proteinExistence type="predicted"/>
<reference evidence="2" key="1">
    <citation type="journal article" date="2018" name="DNA Res.">
        <title>Multiple hybrid de novo genome assembly of finger millet, an orphan allotetraploid crop.</title>
        <authorList>
            <person name="Hatakeyama M."/>
            <person name="Aluri S."/>
            <person name="Balachadran M.T."/>
            <person name="Sivarajan S.R."/>
            <person name="Patrignani A."/>
            <person name="Gruter S."/>
            <person name="Poveda L."/>
            <person name="Shimizu-Inatsugi R."/>
            <person name="Baeten J."/>
            <person name="Francoijs K.J."/>
            <person name="Nataraja K.N."/>
            <person name="Reddy Y.A.N."/>
            <person name="Phadnis S."/>
            <person name="Ravikumar R.L."/>
            <person name="Schlapbach R."/>
            <person name="Sreeman S.M."/>
            <person name="Shimizu K.K."/>
        </authorList>
    </citation>
    <scope>NUCLEOTIDE SEQUENCE</scope>
</reference>